<reference evidence="2" key="1">
    <citation type="submission" date="2021-03" db="EMBL/GenBank/DDBJ databases">
        <title>Leucobacter chromiisoli sp. nov., isolated from chromium-containing soil of chemical plant.</title>
        <authorList>
            <person name="Xu Z."/>
        </authorList>
    </citation>
    <scope>NUCLEOTIDE SEQUENCE</scope>
    <source>
        <strain evidence="2">K 70/01</strain>
    </source>
</reference>
<evidence type="ECO:0000256" key="1">
    <source>
        <dbReference type="SAM" id="Phobius"/>
    </source>
</evidence>
<dbReference type="Pfam" id="PF09997">
    <property type="entry name" value="DUF2238"/>
    <property type="match status" value="1"/>
</dbReference>
<keyword evidence="1" id="KW-1133">Transmembrane helix</keyword>
<feature type="transmembrane region" description="Helical" evidence="1">
    <location>
        <begin position="127"/>
        <end position="145"/>
    </location>
</feature>
<proteinExistence type="predicted"/>
<keyword evidence="3" id="KW-1185">Reference proteome</keyword>
<dbReference type="Proteomes" id="UP000668403">
    <property type="component" value="Unassembled WGS sequence"/>
</dbReference>
<dbReference type="EMBL" id="JAGFBF010000004">
    <property type="protein sequence ID" value="MBO2989734.1"/>
    <property type="molecule type" value="Genomic_DNA"/>
</dbReference>
<keyword evidence="1" id="KW-0812">Transmembrane</keyword>
<evidence type="ECO:0000313" key="2">
    <source>
        <dbReference type="EMBL" id="MBO2989734.1"/>
    </source>
</evidence>
<dbReference type="InterPro" id="IPR014509">
    <property type="entry name" value="YjdF-like"/>
</dbReference>
<comment type="caution">
    <text evidence="2">The sequence shown here is derived from an EMBL/GenBank/DDBJ whole genome shotgun (WGS) entry which is preliminary data.</text>
</comment>
<feature type="transmembrane region" description="Helical" evidence="1">
    <location>
        <begin position="20"/>
        <end position="50"/>
    </location>
</feature>
<gene>
    <name evidence="2" type="ORF">J4H85_06960</name>
</gene>
<feature type="transmembrane region" description="Helical" evidence="1">
    <location>
        <begin position="165"/>
        <end position="184"/>
    </location>
</feature>
<sequence>MRDNFLRGPSSAGDWVADGLRAVGVLGVIGAAIWGSLTDAGILAFVLPALMLPRFVGARSGFDIAFSITVLIAAWSNVWDLYRSFLGWDTIVHLVCTGVLAPMAYLLLARLRIVPAPAESTFLRRTAITHSALIGFAVSALWELVEWVGFEYVTEDIYTTYDDTIGDMAAGGLGALIVGIAFAWRPFAFERYRSTD</sequence>
<accession>A0A939QJ53</accession>
<dbReference type="AlphaFoldDB" id="A0A939QJ53"/>
<feature type="transmembrane region" description="Helical" evidence="1">
    <location>
        <begin position="62"/>
        <end position="79"/>
    </location>
</feature>
<protein>
    <submittedName>
        <fullName evidence="2">Uncharacterized protein</fullName>
    </submittedName>
</protein>
<organism evidence="2 3">
    <name type="scientific">Leucobacter tardus</name>
    <dbReference type="NCBI Taxonomy" id="501483"/>
    <lineage>
        <taxon>Bacteria</taxon>
        <taxon>Bacillati</taxon>
        <taxon>Actinomycetota</taxon>
        <taxon>Actinomycetes</taxon>
        <taxon>Micrococcales</taxon>
        <taxon>Microbacteriaceae</taxon>
        <taxon>Leucobacter</taxon>
    </lineage>
</organism>
<keyword evidence="1" id="KW-0472">Membrane</keyword>
<feature type="transmembrane region" description="Helical" evidence="1">
    <location>
        <begin position="85"/>
        <end position="107"/>
    </location>
</feature>
<evidence type="ECO:0000313" key="3">
    <source>
        <dbReference type="Proteomes" id="UP000668403"/>
    </source>
</evidence>
<name>A0A939QJ53_9MICO</name>